<evidence type="ECO:0000256" key="6">
    <source>
        <dbReference type="ARBA" id="ARBA00022694"/>
    </source>
</evidence>
<dbReference type="InterPro" id="IPR035587">
    <property type="entry name" value="DUS-like_FMN-bd"/>
</dbReference>
<evidence type="ECO:0000256" key="11">
    <source>
        <dbReference type="ARBA" id="ARBA00048802"/>
    </source>
</evidence>
<dbReference type="InterPro" id="IPR013785">
    <property type="entry name" value="Aldolase_TIM"/>
</dbReference>
<accession>F5Y8N3</accession>
<dbReference type="Gene3D" id="3.20.20.70">
    <property type="entry name" value="Aldolase class I"/>
    <property type="match status" value="1"/>
</dbReference>
<evidence type="ECO:0000256" key="5">
    <source>
        <dbReference type="ARBA" id="ARBA00022643"/>
    </source>
</evidence>
<dbReference type="GO" id="GO:0050660">
    <property type="term" value="F:flavin adenine dinucleotide binding"/>
    <property type="evidence" value="ECO:0007669"/>
    <property type="project" value="InterPro"/>
</dbReference>
<keyword evidence="17" id="KW-1185">Reference proteome</keyword>
<evidence type="ECO:0000256" key="14">
    <source>
        <dbReference type="PIRSR" id="PIRSR006621-2"/>
    </source>
</evidence>
<dbReference type="Gene3D" id="1.10.1200.80">
    <property type="entry name" value="Putative flavin oxidoreducatase, domain 2"/>
    <property type="match status" value="1"/>
</dbReference>
<dbReference type="HOGENOM" id="CLU_013299_0_3_12"/>
<reference evidence="17" key="1">
    <citation type="submission" date="2009-12" db="EMBL/GenBank/DDBJ databases">
        <title>Complete sequence of Treponema azotonutricium strain ZAS-9.</title>
        <authorList>
            <person name="Tetu S.G."/>
            <person name="Matson E."/>
            <person name="Ren Q."/>
            <person name="Seshadri R."/>
            <person name="Elbourne L."/>
            <person name="Hassan K.A."/>
            <person name="Durkin A."/>
            <person name="Radune D."/>
            <person name="Mohamoud Y."/>
            <person name="Shay R."/>
            <person name="Jin S."/>
            <person name="Zhang X."/>
            <person name="Lucey K."/>
            <person name="Ballor N.R."/>
            <person name="Ottesen E."/>
            <person name="Rosenthal R."/>
            <person name="Allen A."/>
            <person name="Leadbetter J.R."/>
            <person name="Paulsen I.T."/>
        </authorList>
    </citation>
    <scope>NUCLEOTIDE SEQUENCE [LARGE SCALE GENOMIC DNA]</scope>
    <source>
        <strain evidence="17">ATCC BAA-888 / DSM 13862 / ZAS-9</strain>
    </source>
</reference>
<dbReference type="PANTHER" id="PTHR45846">
    <property type="entry name" value="TRNA-DIHYDROURIDINE(47) SYNTHASE [NAD(P)(+)]-LIKE"/>
    <property type="match status" value="1"/>
</dbReference>
<evidence type="ECO:0000256" key="10">
    <source>
        <dbReference type="ARBA" id="ARBA00048205"/>
    </source>
</evidence>
<feature type="binding site" evidence="14">
    <location>
        <position position="150"/>
    </location>
    <ligand>
        <name>FMN</name>
        <dbReference type="ChEBI" id="CHEBI:58210"/>
    </ligand>
</feature>
<reference evidence="16 17" key="2">
    <citation type="journal article" date="2011" name="ISME J.">
        <title>RNA-seq reveals cooperative metabolic interactions between two termite-gut spirochete species in co-culture.</title>
        <authorList>
            <person name="Rosenthal A.Z."/>
            <person name="Matson E.G."/>
            <person name="Eldar A."/>
            <person name="Leadbetter J.R."/>
        </authorList>
    </citation>
    <scope>NUCLEOTIDE SEQUENCE [LARGE SCALE GENOMIC DNA]</scope>
    <source>
        <strain evidence="17">ATCC BAA-888 / DSM 13862 / ZAS-9</strain>
    </source>
</reference>
<keyword evidence="3" id="KW-0820">tRNA-binding</keyword>
<evidence type="ECO:0000313" key="17">
    <source>
        <dbReference type="Proteomes" id="UP000009222"/>
    </source>
</evidence>
<dbReference type="STRING" id="545695.TREAZ_2225"/>
<sequence length="332" mass="35942">MNLYRPLKIGSLSLSGNLFLAPVAGYTDRPFRSICVELGADLTYTELASSEALIRRGAKTFALLRRAENETRYAVQLFGSDPEVMYSAALLLEPLHPEVVDINAGCPVPKVVKSGAGSALMRDPAKLGRIVEGVAKASREKLGGAPVTVKMRSGWDASSINYNECARTAVEAGAALVCLHARTRSQGYSGKSNWEHLADLVSRLKMPVAGSGDLYSPEDAERMLRETGCAALMFARGAQGNPFIFRLAREYLEHGAWTPPSYEERFAMAFRQLDLLTADLGEAAACREMRRAFCAYTKGIGGGSGLSGGNKLRDRLVHAETISDYKDILSVV</sequence>
<dbReference type="Pfam" id="PF01207">
    <property type="entry name" value="Dus"/>
    <property type="match status" value="1"/>
</dbReference>
<protein>
    <recommendedName>
        <fullName evidence="12">tRNA-dihydrouridine synthase</fullName>
        <ecNumber evidence="12">1.3.1.-</ecNumber>
    </recommendedName>
</protein>
<feature type="binding site" evidence="14">
    <location>
        <position position="180"/>
    </location>
    <ligand>
        <name>FMN</name>
        <dbReference type="ChEBI" id="CHEBI:58210"/>
    </ligand>
</feature>
<proteinExistence type="inferred from homology"/>
<evidence type="ECO:0000256" key="9">
    <source>
        <dbReference type="ARBA" id="ARBA00023002"/>
    </source>
</evidence>
<feature type="binding site" evidence="14">
    <location>
        <begin position="235"/>
        <end position="236"/>
    </location>
    <ligand>
        <name>FMN</name>
        <dbReference type="ChEBI" id="CHEBI:58210"/>
    </ligand>
</feature>
<dbReference type="InParanoid" id="F5Y8N3"/>
<dbReference type="SUPFAM" id="SSF51395">
    <property type="entry name" value="FMN-linked oxidoreductases"/>
    <property type="match status" value="1"/>
</dbReference>
<evidence type="ECO:0000313" key="16">
    <source>
        <dbReference type="EMBL" id="AEF81646.1"/>
    </source>
</evidence>
<dbReference type="InterPro" id="IPR024036">
    <property type="entry name" value="tRNA-dHydroUridine_Synthase_C"/>
</dbReference>
<evidence type="ECO:0000256" key="1">
    <source>
        <dbReference type="ARBA" id="ARBA00001917"/>
    </source>
</evidence>
<comment type="cofactor">
    <cofactor evidence="1 12 14">
        <name>FMN</name>
        <dbReference type="ChEBI" id="CHEBI:58210"/>
    </cofactor>
</comment>
<dbReference type="GO" id="GO:0000049">
    <property type="term" value="F:tRNA binding"/>
    <property type="evidence" value="ECO:0007669"/>
    <property type="project" value="UniProtKB-KW"/>
</dbReference>
<keyword evidence="4 12" id="KW-0285">Flavoprotein</keyword>
<dbReference type="EC" id="1.3.1.-" evidence="12"/>
<gene>
    <name evidence="16" type="ordered locus">TREAZ_2225</name>
</gene>
<dbReference type="InterPro" id="IPR018517">
    <property type="entry name" value="tRNA_hU_synthase_CS"/>
</dbReference>
<dbReference type="Proteomes" id="UP000009222">
    <property type="component" value="Chromosome"/>
</dbReference>
<dbReference type="PANTHER" id="PTHR45846:SF1">
    <property type="entry name" value="TRNA-DIHYDROURIDINE(47) SYNTHASE [NAD(P)(+)]-LIKE"/>
    <property type="match status" value="1"/>
</dbReference>
<dbReference type="RefSeq" id="WP_015709827.1">
    <property type="nucleotide sequence ID" value="NC_015577.1"/>
</dbReference>
<keyword evidence="8" id="KW-0694">RNA-binding</keyword>
<dbReference type="PROSITE" id="PS01136">
    <property type="entry name" value="UPF0034"/>
    <property type="match status" value="1"/>
</dbReference>
<dbReference type="NCBIfam" id="TIGR00737">
    <property type="entry name" value="nifR3_yhdG"/>
    <property type="match status" value="1"/>
</dbReference>
<feature type="binding site" evidence="14">
    <location>
        <position position="76"/>
    </location>
    <ligand>
        <name>FMN</name>
        <dbReference type="ChEBI" id="CHEBI:58210"/>
    </ligand>
</feature>
<evidence type="ECO:0000256" key="13">
    <source>
        <dbReference type="PIRSR" id="PIRSR006621-1"/>
    </source>
</evidence>
<dbReference type="CDD" id="cd02801">
    <property type="entry name" value="DUS_like_FMN"/>
    <property type="match status" value="1"/>
</dbReference>
<keyword evidence="14" id="KW-0547">Nucleotide-binding</keyword>
<feature type="active site" description="Proton donor" evidence="13">
    <location>
        <position position="106"/>
    </location>
</feature>
<keyword evidence="9 12" id="KW-0560">Oxidoreductase</keyword>
<dbReference type="OrthoDB" id="9764501at2"/>
<dbReference type="KEGG" id="taz:TREAZ_2225"/>
<comment type="similarity">
    <text evidence="12">Belongs to the dus family.</text>
</comment>
<keyword evidence="7" id="KW-0521">NADP</keyword>
<evidence type="ECO:0000256" key="2">
    <source>
        <dbReference type="ARBA" id="ARBA00002790"/>
    </source>
</evidence>
<comment type="function">
    <text evidence="2 12">Catalyzes the synthesis of 5,6-dihydrouridine (D), a modified base found in the D-loop of most tRNAs, via the reduction of the C5-C6 double bond in target uridines.</text>
</comment>
<dbReference type="InterPro" id="IPR004652">
    <property type="entry name" value="DusB-like"/>
</dbReference>
<keyword evidence="6 12" id="KW-0819">tRNA processing</keyword>
<feature type="domain" description="DUS-like FMN-binding" evidence="15">
    <location>
        <begin position="20"/>
        <end position="302"/>
    </location>
</feature>
<dbReference type="FunCoup" id="F5Y8N3">
    <property type="interactions" value="430"/>
</dbReference>
<comment type="catalytic activity">
    <reaction evidence="11">
        <text>a 5,6-dihydrouridine in tRNA + NAD(+) = a uridine in tRNA + NADH + H(+)</text>
        <dbReference type="Rhea" id="RHEA:54452"/>
        <dbReference type="Rhea" id="RHEA-COMP:13339"/>
        <dbReference type="Rhea" id="RHEA-COMP:13887"/>
        <dbReference type="ChEBI" id="CHEBI:15378"/>
        <dbReference type="ChEBI" id="CHEBI:57540"/>
        <dbReference type="ChEBI" id="CHEBI:57945"/>
        <dbReference type="ChEBI" id="CHEBI:65315"/>
        <dbReference type="ChEBI" id="CHEBI:74443"/>
    </reaction>
</comment>
<evidence type="ECO:0000256" key="3">
    <source>
        <dbReference type="ARBA" id="ARBA00022555"/>
    </source>
</evidence>
<comment type="catalytic activity">
    <reaction evidence="10">
        <text>a 5,6-dihydrouridine in tRNA + NADP(+) = a uridine in tRNA + NADPH + H(+)</text>
        <dbReference type="Rhea" id="RHEA:23624"/>
        <dbReference type="Rhea" id="RHEA-COMP:13339"/>
        <dbReference type="Rhea" id="RHEA-COMP:13887"/>
        <dbReference type="ChEBI" id="CHEBI:15378"/>
        <dbReference type="ChEBI" id="CHEBI:57783"/>
        <dbReference type="ChEBI" id="CHEBI:58349"/>
        <dbReference type="ChEBI" id="CHEBI:65315"/>
        <dbReference type="ChEBI" id="CHEBI:74443"/>
    </reaction>
</comment>
<dbReference type="AlphaFoldDB" id="F5Y8N3"/>
<evidence type="ECO:0000256" key="8">
    <source>
        <dbReference type="ARBA" id="ARBA00022884"/>
    </source>
</evidence>
<evidence type="ECO:0000256" key="12">
    <source>
        <dbReference type="PIRNR" id="PIRNR006621"/>
    </source>
</evidence>
<keyword evidence="5 12" id="KW-0288">FMN</keyword>
<organism evidence="16 17">
    <name type="scientific">Leadbettera azotonutricia (strain ATCC BAA-888 / DSM 13862 / ZAS-9)</name>
    <name type="common">Treponema azotonutricium</name>
    <dbReference type="NCBI Taxonomy" id="545695"/>
    <lineage>
        <taxon>Bacteria</taxon>
        <taxon>Pseudomonadati</taxon>
        <taxon>Spirochaetota</taxon>
        <taxon>Spirochaetia</taxon>
        <taxon>Spirochaetales</taxon>
        <taxon>Breznakiellaceae</taxon>
        <taxon>Leadbettera</taxon>
    </lineage>
</organism>
<dbReference type="InterPro" id="IPR001269">
    <property type="entry name" value="DUS_fam"/>
</dbReference>
<dbReference type="GO" id="GO:0017150">
    <property type="term" value="F:tRNA dihydrouridine synthase activity"/>
    <property type="evidence" value="ECO:0007669"/>
    <property type="project" value="InterPro"/>
</dbReference>
<evidence type="ECO:0000256" key="4">
    <source>
        <dbReference type="ARBA" id="ARBA00022630"/>
    </source>
</evidence>
<dbReference type="EMBL" id="CP001841">
    <property type="protein sequence ID" value="AEF81646.1"/>
    <property type="molecule type" value="Genomic_DNA"/>
</dbReference>
<dbReference type="eggNOG" id="COG0042">
    <property type="taxonomic scope" value="Bacteria"/>
</dbReference>
<evidence type="ECO:0000256" key="7">
    <source>
        <dbReference type="ARBA" id="ARBA00022857"/>
    </source>
</evidence>
<name>F5Y8N3_LEAAZ</name>
<evidence type="ECO:0000259" key="15">
    <source>
        <dbReference type="Pfam" id="PF01207"/>
    </source>
</evidence>
<dbReference type="PIRSF" id="PIRSF006621">
    <property type="entry name" value="Dus"/>
    <property type="match status" value="1"/>
</dbReference>